<dbReference type="EMBL" id="JARTFS010000006">
    <property type="protein sequence ID" value="MED4401591.1"/>
    <property type="molecule type" value="Genomic_DNA"/>
</dbReference>
<accession>A0ABU6P0F2</accession>
<evidence type="ECO:0000313" key="2">
    <source>
        <dbReference type="Proteomes" id="UP001342826"/>
    </source>
</evidence>
<protein>
    <submittedName>
        <fullName evidence="1">Uncharacterized protein</fullName>
    </submittedName>
</protein>
<name>A0ABU6P0F2_9BACI</name>
<dbReference type="RefSeq" id="WP_156483836.1">
    <property type="nucleotide sequence ID" value="NZ_JARTFQ010000006.1"/>
</dbReference>
<evidence type="ECO:0000313" key="1">
    <source>
        <dbReference type="EMBL" id="MED4401591.1"/>
    </source>
</evidence>
<dbReference type="Proteomes" id="UP001342826">
    <property type="component" value="Unassembled WGS sequence"/>
</dbReference>
<organism evidence="1 2">
    <name type="scientific">Metabacillus fastidiosus</name>
    <dbReference type="NCBI Taxonomy" id="1458"/>
    <lineage>
        <taxon>Bacteria</taxon>
        <taxon>Bacillati</taxon>
        <taxon>Bacillota</taxon>
        <taxon>Bacilli</taxon>
        <taxon>Bacillales</taxon>
        <taxon>Bacillaceae</taxon>
        <taxon>Metabacillus</taxon>
    </lineage>
</organism>
<proteinExistence type="predicted"/>
<keyword evidence="2" id="KW-1185">Reference proteome</keyword>
<reference evidence="1 2" key="1">
    <citation type="submission" date="2023-03" db="EMBL/GenBank/DDBJ databases">
        <title>Bacillus Genome Sequencing.</title>
        <authorList>
            <person name="Dunlap C."/>
        </authorList>
    </citation>
    <scope>NUCLEOTIDE SEQUENCE [LARGE SCALE GENOMIC DNA]</scope>
    <source>
        <strain evidence="1 2">NRS-1717</strain>
    </source>
</reference>
<sequence length="55" mass="6472">MSEKWIESNERLIKTVGKDKADEIMMEKLLDPKNVGEKLIRIDKNSNIKELDIDR</sequence>
<comment type="caution">
    <text evidence="1">The sequence shown here is derived from an EMBL/GenBank/DDBJ whole genome shotgun (WGS) entry which is preliminary data.</text>
</comment>
<gene>
    <name evidence="1" type="ORF">P9271_09720</name>
</gene>
<dbReference type="GeneID" id="301143485"/>